<dbReference type="PANTHER" id="PTHR30024:SF47">
    <property type="entry name" value="TAURINE-BINDING PERIPLASMIC PROTEIN"/>
    <property type="match status" value="1"/>
</dbReference>
<dbReference type="GO" id="GO:0042597">
    <property type="term" value="C:periplasmic space"/>
    <property type="evidence" value="ECO:0007669"/>
    <property type="project" value="UniProtKB-SubCell"/>
</dbReference>
<proteinExistence type="inferred from homology"/>
<dbReference type="Gene3D" id="3.40.190.10">
    <property type="entry name" value="Periplasmic binding protein-like II"/>
    <property type="match status" value="2"/>
</dbReference>
<accession>A0A7D7LHT6</accession>
<dbReference type="PROSITE" id="PS51318">
    <property type="entry name" value="TAT"/>
    <property type="match status" value="1"/>
</dbReference>
<name>A0A7D7LHT6_9NOSO</name>
<dbReference type="PROSITE" id="PS51257">
    <property type="entry name" value="PROKAR_LIPOPROTEIN"/>
    <property type="match status" value="1"/>
</dbReference>
<sequence length="346" mass="37756">MPSRRDFLKYTSIGLTTALTTISCDNNTVSQSVADQGTQGTIKVRLGAVSGINSIDVWIPEDLGYFKEAGLSAEVIQFQGGGKMRDALIAGEIDFSAQAPLHVYLSQLKGVPLNVVANRRNLVDTSLVVRSNLQSQIKTVNDLKGKKFSVGEVGSWGWAVSVKYLRQHGLSEKDVQYVQSSNATTYTLLTSGQVDAAVTGAPDLHKLLKEGTVFQLVNALEPETHKKYFGAPEAMTRAWLSHERVTSQNPEAVKRLVAAVNRTFEYMHQTSPEKILDAVGKRFQGANLDAILTGLQTELQQSVPRNASISEAAYLADQQVFIDAGIIKKLVPYSQAVFDKYAGHRA</sequence>
<dbReference type="Pfam" id="PF09084">
    <property type="entry name" value="NMT1"/>
    <property type="match status" value="1"/>
</dbReference>
<reference evidence="6" key="1">
    <citation type="submission" date="2020-06" db="EMBL/GenBank/DDBJ databases">
        <title>Nostoc edaphicum CCNP1411 genome.</title>
        <authorList>
            <person name="Fidor A."/>
            <person name="Grabski M."/>
            <person name="Gawor J."/>
            <person name="Gromadka R."/>
            <person name="Wegrzyn G."/>
            <person name="Mazur-Marzec H."/>
        </authorList>
    </citation>
    <scope>NUCLEOTIDE SEQUENCE [LARGE SCALE GENOMIC DNA]</scope>
    <source>
        <strain evidence="6">CCNP1411</strain>
    </source>
</reference>
<keyword evidence="6" id="KW-1185">Reference proteome</keyword>
<dbReference type="Proteomes" id="UP000514713">
    <property type="component" value="Chromosome"/>
</dbReference>
<evidence type="ECO:0000313" key="5">
    <source>
        <dbReference type="EMBL" id="QMS92488.1"/>
    </source>
</evidence>
<evidence type="ECO:0000256" key="3">
    <source>
        <dbReference type="ARBA" id="ARBA00022729"/>
    </source>
</evidence>
<keyword evidence="3" id="KW-0732">Signal</keyword>
<dbReference type="SUPFAM" id="SSF53850">
    <property type="entry name" value="Periplasmic binding protein-like II"/>
    <property type="match status" value="1"/>
</dbReference>
<comment type="similarity">
    <text evidence="2">Belongs to the bacterial solute-binding protein SsuA/TauA family.</text>
</comment>
<evidence type="ECO:0000256" key="1">
    <source>
        <dbReference type="ARBA" id="ARBA00004418"/>
    </source>
</evidence>
<organism evidence="5 6">
    <name type="scientific">Nostoc edaphicum CCNP1411</name>
    <dbReference type="NCBI Taxonomy" id="1472755"/>
    <lineage>
        <taxon>Bacteria</taxon>
        <taxon>Bacillati</taxon>
        <taxon>Cyanobacteriota</taxon>
        <taxon>Cyanophyceae</taxon>
        <taxon>Nostocales</taxon>
        <taxon>Nostocaceae</taxon>
        <taxon>Nostoc</taxon>
    </lineage>
</organism>
<dbReference type="EMBL" id="CP054698">
    <property type="protein sequence ID" value="QMS92488.1"/>
    <property type="molecule type" value="Genomic_DNA"/>
</dbReference>
<comment type="subcellular location">
    <subcellularLocation>
        <location evidence="1">Periplasm</location>
    </subcellularLocation>
</comment>
<dbReference type="InterPro" id="IPR015168">
    <property type="entry name" value="SsuA/THI5"/>
</dbReference>
<gene>
    <name evidence="5" type="ORF">HUN01_34660</name>
</gene>
<dbReference type="AlphaFoldDB" id="A0A7D7LHT6"/>
<feature type="domain" description="SsuA/THI5-like" evidence="4">
    <location>
        <begin position="59"/>
        <end position="269"/>
    </location>
</feature>
<evidence type="ECO:0000313" key="6">
    <source>
        <dbReference type="Proteomes" id="UP000514713"/>
    </source>
</evidence>
<dbReference type="PANTHER" id="PTHR30024">
    <property type="entry name" value="ALIPHATIC SULFONATES-BINDING PROTEIN-RELATED"/>
    <property type="match status" value="1"/>
</dbReference>
<dbReference type="RefSeq" id="WP_181929961.1">
    <property type="nucleotide sequence ID" value="NZ_CP054698.1"/>
</dbReference>
<dbReference type="KEGG" id="ned:HUN01_34660"/>
<protein>
    <submittedName>
        <fullName evidence="5">ABC transporter substrate-binding protein</fullName>
    </submittedName>
</protein>
<evidence type="ECO:0000256" key="2">
    <source>
        <dbReference type="ARBA" id="ARBA00010742"/>
    </source>
</evidence>
<dbReference type="InterPro" id="IPR006311">
    <property type="entry name" value="TAT_signal"/>
</dbReference>
<evidence type="ECO:0000259" key="4">
    <source>
        <dbReference type="Pfam" id="PF09084"/>
    </source>
</evidence>